<evidence type="ECO:0000259" key="6">
    <source>
        <dbReference type="Pfam" id="PF24827"/>
    </source>
</evidence>
<dbReference type="GO" id="GO:0016788">
    <property type="term" value="F:hydrolase activity, acting on ester bonds"/>
    <property type="evidence" value="ECO:0007669"/>
    <property type="project" value="InterPro"/>
</dbReference>
<keyword evidence="5" id="KW-0862">Zinc</keyword>
<reference evidence="9 10" key="1">
    <citation type="submission" date="2020-04" db="EMBL/GenBank/DDBJ databases">
        <title>Donghicola sp., a member of the Rhodobacteraceae family isolated from mangrove forest in Thailand.</title>
        <authorList>
            <person name="Charoenyingcharoen P."/>
            <person name="Yukphan P."/>
        </authorList>
    </citation>
    <scope>NUCLEOTIDE SEQUENCE [LARGE SCALE GENOMIC DNA]</scope>
    <source>
        <strain evidence="7 10">B5-SW-15</strain>
        <strain evidence="8 9">C2-DW-16</strain>
    </source>
</reference>
<evidence type="ECO:0000256" key="3">
    <source>
        <dbReference type="ARBA" id="ARBA00022723"/>
    </source>
</evidence>
<dbReference type="InterPro" id="IPR055438">
    <property type="entry name" value="AstE_AspA_cat"/>
</dbReference>
<comment type="cofactor">
    <cofactor evidence="1">
        <name>Zn(2+)</name>
        <dbReference type="ChEBI" id="CHEBI:29105"/>
    </cofactor>
</comment>
<dbReference type="Pfam" id="PF24827">
    <property type="entry name" value="AstE_AspA_cat"/>
    <property type="match status" value="1"/>
</dbReference>
<evidence type="ECO:0000256" key="1">
    <source>
        <dbReference type="ARBA" id="ARBA00001947"/>
    </source>
</evidence>
<protein>
    <submittedName>
        <fullName evidence="7">Succinylglutamate desuccinylase/aspartoacylase family protein</fullName>
    </submittedName>
</protein>
<dbReference type="SUPFAM" id="SSF53187">
    <property type="entry name" value="Zn-dependent exopeptidases"/>
    <property type="match status" value="1"/>
</dbReference>
<dbReference type="InterPro" id="IPR057246">
    <property type="entry name" value="CARBOXYPEPT_ZN_1"/>
</dbReference>
<feature type="domain" description="Succinylglutamate desuccinylase/Aspartoacylase catalytic" evidence="6">
    <location>
        <begin position="47"/>
        <end position="225"/>
    </location>
</feature>
<dbReference type="PROSITE" id="PS00132">
    <property type="entry name" value="CARBOXYPEPT_ZN_1"/>
    <property type="match status" value="1"/>
</dbReference>
<evidence type="ECO:0000313" key="8">
    <source>
        <dbReference type="EMBL" id="NVO26282.1"/>
    </source>
</evidence>
<evidence type="ECO:0000313" key="9">
    <source>
        <dbReference type="Proteomes" id="UP000523601"/>
    </source>
</evidence>
<dbReference type="EMBL" id="JABCJD010000001">
    <property type="protein sequence ID" value="NVO26282.1"/>
    <property type="molecule type" value="Genomic_DNA"/>
</dbReference>
<dbReference type="InterPro" id="IPR043795">
    <property type="entry name" value="N-alpha-Ac-DABA-like"/>
</dbReference>
<dbReference type="Gene3D" id="3.40.630.10">
    <property type="entry name" value="Zn peptidases"/>
    <property type="match status" value="1"/>
</dbReference>
<keyword evidence="4" id="KW-0378">Hydrolase</keyword>
<gene>
    <name evidence="8" type="ORF">HJ526_02525</name>
    <name evidence="7" type="ORF">HJ536_02045</name>
</gene>
<keyword evidence="3" id="KW-0479">Metal-binding</keyword>
<comment type="caution">
    <text evidence="7">The sequence shown here is derived from an EMBL/GenBank/DDBJ whole genome shotgun (WGS) entry which is preliminary data.</text>
</comment>
<dbReference type="EMBL" id="JABCJE010000001">
    <property type="protein sequence ID" value="NVO22127.1"/>
    <property type="molecule type" value="Genomic_DNA"/>
</dbReference>
<dbReference type="CDD" id="cd06251">
    <property type="entry name" value="M14_ASTE_ASPA-like"/>
    <property type="match status" value="1"/>
</dbReference>
<dbReference type="Proteomes" id="UP000523601">
    <property type="component" value="Unassembled WGS sequence"/>
</dbReference>
<evidence type="ECO:0000313" key="10">
    <source>
        <dbReference type="Proteomes" id="UP000592216"/>
    </source>
</evidence>
<evidence type="ECO:0000256" key="2">
    <source>
        <dbReference type="ARBA" id="ARBA00005988"/>
    </source>
</evidence>
<dbReference type="PANTHER" id="PTHR37326:SF2">
    <property type="entry name" value="SUCCINYLGLUTAMATE DESUCCINYLASE_ASPARTOACYLASE FAMILY PROTEIN"/>
    <property type="match status" value="1"/>
</dbReference>
<name>A0A850PY22_9RHOB</name>
<dbReference type="GO" id="GO:0016811">
    <property type="term" value="F:hydrolase activity, acting on carbon-nitrogen (but not peptide) bonds, in linear amides"/>
    <property type="evidence" value="ECO:0007669"/>
    <property type="project" value="InterPro"/>
</dbReference>
<proteinExistence type="inferred from homology"/>
<accession>A0A850PY22</accession>
<dbReference type="AlphaFoldDB" id="A0A850PY22"/>
<evidence type="ECO:0000256" key="4">
    <source>
        <dbReference type="ARBA" id="ARBA00022801"/>
    </source>
</evidence>
<dbReference type="GO" id="GO:0046872">
    <property type="term" value="F:metal ion binding"/>
    <property type="evidence" value="ECO:0007669"/>
    <property type="project" value="UniProtKB-KW"/>
</dbReference>
<evidence type="ECO:0000313" key="7">
    <source>
        <dbReference type="EMBL" id="NVO22127.1"/>
    </source>
</evidence>
<comment type="similarity">
    <text evidence="2">Belongs to the peptidase M14 family.</text>
</comment>
<organism evidence="7 10">
    <name type="scientific">Donghicola mangrovi</name>
    <dbReference type="NCBI Taxonomy" id="2729614"/>
    <lineage>
        <taxon>Bacteria</taxon>
        <taxon>Pseudomonadati</taxon>
        <taxon>Pseudomonadota</taxon>
        <taxon>Alphaproteobacteria</taxon>
        <taxon>Rhodobacterales</taxon>
        <taxon>Roseobacteraceae</taxon>
        <taxon>Donghicola</taxon>
    </lineage>
</organism>
<dbReference type="InterPro" id="IPR053138">
    <property type="entry name" value="N-alpha-Ac-DABA_deacetylase"/>
</dbReference>
<sequence length="347" mass="37867">MTRRKPFEIAGRSIPAGLRATVDLPVTVQSDHTPVNLSVHVIHGAKDGPTMFVSAGVHGDEVIGVEVVRRLLRVQSLNRLNGTLLVVPIVNSFGFQSHSRYLPDRRDLNRSFPGHPTGSLASRLAHIFLNEVVMRAELGIDLHSAAVHRTNLPQIRISPDSERLMTLAKSFGAPVIMTSKLRDGSLRGVAKDRGVDMLLYEAGEGLRFDEMAVRTGVAGILRVMRDLNMIPKKGVPVTKAPPMISRSSSWTRAPMGGLMRTFKRRGEVVNEGDILGLISDPFGEKEAEILAEDSGIIVGRAVMPVVNEGDAIYHIAQIKRPEAAGETVEQLNAELMAAPMFDEDEII</sequence>
<dbReference type="PIRSF" id="PIRSF039012">
    <property type="entry name" value="ASP"/>
    <property type="match status" value="1"/>
</dbReference>
<dbReference type="RefSeq" id="WP_176852678.1">
    <property type="nucleotide sequence ID" value="NZ_JABCJD010000001.1"/>
</dbReference>
<keyword evidence="9" id="KW-1185">Reference proteome</keyword>
<dbReference type="Proteomes" id="UP000592216">
    <property type="component" value="Unassembled WGS sequence"/>
</dbReference>
<evidence type="ECO:0000256" key="5">
    <source>
        <dbReference type="ARBA" id="ARBA00022833"/>
    </source>
</evidence>
<dbReference type="PANTHER" id="PTHR37326">
    <property type="entry name" value="BLL3975 PROTEIN"/>
    <property type="match status" value="1"/>
</dbReference>